<evidence type="ECO:0000313" key="4">
    <source>
        <dbReference type="Proteomes" id="UP000659223"/>
    </source>
</evidence>
<evidence type="ECO:0000259" key="2">
    <source>
        <dbReference type="Pfam" id="PF00652"/>
    </source>
</evidence>
<dbReference type="CDD" id="cd00161">
    <property type="entry name" value="beta-trefoil_Ricin-like"/>
    <property type="match status" value="1"/>
</dbReference>
<dbReference type="RefSeq" id="WP_190020584.1">
    <property type="nucleotide sequence ID" value="NZ_BMUT01000002.1"/>
</dbReference>
<accession>A0ABQ2Y6W2</accession>
<evidence type="ECO:0000256" key="1">
    <source>
        <dbReference type="SAM" id="SignalP"/>
    </source>
</evidence>
<dbReference type="EMBL" id="BMUT01000002">
    <property type="protein sequence ID" value="GGX69050.1"/>
    <property type="molecule type" value="Genomic_DNA"/>
</dbReference>
<dbReference type="SUPFAM" id="SSF50370">
    <property type="entry name" value="Ricin B-like lectins"/>
    <property type="match status" value="1"/>
</dbReference>
<feature type="chain" id="PRO_5047482389" description="Ricin B lectin domain-containing protein" evidence="1">
    <location>
        <begin position="31"/>
        <end position="169"/>
    </location>
</feature>
<reference evidence="4" key="1">
    <citation type="journal article" date="2019" name="Int. J. Syst. Evol. Microbiol.">
        <title>The Global Catalogue of Microorganisms (GCM) 10K type strain sequencing project: providing services to taxonomists for standard genome sequencing and annotation.</title>
        <authorList>
            <consortium name="The Broad Institute Genomics Platform"/>
            <consortium name="The Broad Institute Genome Sequencing Center for Infectious Disease"/>
            <person name="Wu L."/>
            <person name="Ma J."/>
        </authorList>
    </citation>
    <scope>NUCLEOTIDE SEQUENCE [LARGE SCALE GENOMIC DNA]</scope>
    <source>
        <strain evidence="4">JCM 4586</strain>
    </source>
</reference>
<protein>
    <recommendedName>
        <fullName evidence="2">Ricin B lectin domain-containing protein</fullName>
    </recommendedName>
</protein>
<dbReference type="Gene3D" id="2.80.10.50">
    <property type="match status" value="1"/>
</dbReference>
<evidence type="ECO:0000313" key="3">
    <source>
        <dbReference type="EMBL" id="GGX69050.1"/>
    </source>
</evidence>
<proteinExistence type="predicted"/>
<dbReference type="Proteomes" id="UP000659223">
    <property type="component" value="Unassembled WGS sequence"/>
</dbReference>
<dbReference type="InterPro" id="IPR000772">
    <property type="entry name" value="Ricin_B_lectin"/>
</dbReference>
<sequence length="169" mass="18130">MRVTGKSIFAAAVPALLAGTLVATGNPAAAADVPPESFTKSVQSYLDNTNLDAHEGADIWARDAGYADQVWTFDRVATQPDGLGVYTIKNTRFGTCITAAAVHSAAKLAKCDKGNLAQRWIVDLTQSQTEIINKKFEDTVLQANGTDKAVTVEEQGEGPNNQLWTLYDK</sequence>
<feature type="domain" description="Ricin B lectin" evidence="2">
    <location>
        <begin position="46"/>
        <end position="164"/>
    </location>
</feature>
<feature type="signal peptide" evidence="1">
    <location>
        <begin position="1"/>
        <end position="30"/>
    </location>
</feature>
<comment type="caution">
    <text evidence="3">The sequence shown here is derived from an EMBL/GenBank/DDBJ whole genome shotgun (WGS) entry which is preliminary data.</text>
</comment>
<organism evidence="3 4">
    <name type="scientific">Streptomyces hiroshimensis</name>
    <dbReference type="NCBI Taxonomy" id="66424"/>
    <lineage>
        <taxon>Bacteria</taxon>
        <taxon>Bacillati</taxon>
        <taxon>Actinomycetota</taxon>
        <taxon>Actinomycetes</taxon>
        <taxon>Kitasatosporales</taxon>
        <taxon>Streptomycetaceae</taxon>
        <taxon>Streptomyces</taxon>
    </lineage>
</organism>
<gene>
    <name evidence="3" type="ORF">GCM10010324_12400</name>
</gene>
<dbReference type="PROSITE" id="PS50231">
    <property type="entry name" value="RICIN_B_LECTIN"/>
    <property type="match status" value="1"/>
</dbReference>
<keyword evidence="4" id="KW-1185">Reference proteome</keyword>
<name>A0ABQ2Y6W2_9ACTN</name>
<dbReference type="InterPro" id="IPR035992">
    <property type="entry name" value="Ricin_B-like_lectins"/>
</dbReference>
<keyword evidence="1" id="KW-0732">Signal</keyword>
<dbReference type="Pfam" id="PF00652">
    <property type="entry name" value="Ricin_B_lectin"/>
    <property type="match status" value="1"/>
</dbReference>